<dbReference type="NCBIfam" id="TIGR01626">
    <property type="entry name" value="ytfJ_HI0045"/>
    <property type="match status" value="1"/>
</dbReference>
<name>A0A848MFC5_9GAMM</name>
<sequence length="185" mass="20410">MLQKCLIIVALLLTPVVTSAHNLEIGNRVPPVSVMDKGELLYINDDFSYSNWTSVRLQGKVRIIQHIAGRTSAKALNAPLVDAIRQDNLPQDRYQTTTIINTDDAIIGSGIFVRNSIENGKKEFPWSQVIVDSNGAVAKAWHLQSKNSAIIVLDKAGIIHFAKEGALTPQEVNQVIDMVNQLIKE</sequence>
<proteinExistence type="predicted"/>
<dbReference type="EMBL" id="JAADJU010000001">
    <property type="protein sequence ID" value="NMP25871.1"/>
    <property type="molecule type" value="Genomic_DNA"/>
</dbReference>
<accession>A0A848MFC5</accession>
<dbReference type="Gene3D" id="3.40.30.10">
    <property type="entry name" value="Glutaredoxin"/>
    <property type="match status" value="1"/>
</dbReference>
<dbReference type="AlphaFoldDB" id="A0A848MFC5"/>
<reference evidence="2 3" key="1">
    <citation type="submission" date="2020-01" db="EMBL/GenBank/DDBJ databases">
        <authorList>
            <person name="Lee S.D."/>
        </authorList>
    </citation>
    <scope>NUCLEOTIDE SEQUENCE [LARGE SCALE GENOMIC DNA]</scope>
    <source>
        <strain evidence="2 3">SAP-1</strain>
    </source>
</reference>
<evidence type="ECO:0000313" key="2">
    <source>
        <dbReference type="EMBL" id="NMP25871.1"/>
    </source>
</evidence>
<organism evidence="2 3">
    <name type="scientific">Rouxiella aceris</name>
    <dbReference type="NCBI Taxonomy" id="2703884"/>
    <lineage>
        <taxon>Bacteria</taxon>
        <taxon>Pseudomonadati</taxon>
        <taxon>Pseudomonadota</taxon>
        <taxon>Gammaproteobacteria</taxon>
        <taxon>Enterobacterales</taxon>
        <taxon>Yersiniaceae</taxon>
        <taxon>Rouxiella</taxon>
    </lineage>
</organism>
<dbReference type="Pfam" id="PF09695">
    <property type="entry name" value="YtfJ_HI0045"/>
    <property type="match status" value="1"/>
</dbReference>
<keyword evidence="1" id="KW-0732">Signal</keyword>
<feature type="signal peptide" evidence="1">
    <location>
        <begin position="1"/>
        <end position="20"/>
    </location>
</feature>
<keyword evidence="3" id="KW-1185">Reference proteome</keyword>
<dbReference type="RefSeq" id="WP_169401542.1">
    <property type="nucleotide sequence ID" value="NZ_JAADJU010000001.1"/>
</dbReference>
<protein>
    <submittedName>
        <fullName evidence="2">YtfJ family protein</fullName>
    </submittedName>
</protein>
<evidence type="ECO:0000313" key="3">
    <source>
        <dbReference type="Proteomes" id="UP000585363"/>
    </source>
</evidence>
<evidence type="ECO:0000256" key="1">
    <source>
        <dbReference type="SAM" id="SignalP"/>
    </source>
</evidence>
<feature type="chain" id="PRO_5032510133" evidence="1">
    <location>
        <begin position="21"/>
        <end position="185"/>
    </location>
</feature>
<reference evidence="2 3" key="2">
    <citation type="submission" date="2020-06" db="EMBL/GenBank/DDBJ databases">
        <title>Polyphasic characterization of a Rahnella strain isolated from tree sap.</title>
        <authorList>
            <person name="Kim I.S."/>
        </authorList>
    </citation>
    <scope>NUCLEOTIDE SEQUENCE [LARGE SCALE GENOMIC DNA]</scope>
    <source>
        <strain evidence="2 3">SAP-1</strain>
    </source>
</reference>
<gene>
    <name evidence="2" type="ORF">GW590_03135</name>
</gene>
<dbReference type="Proteomes" id="UP000585363">
    <property type="component" value="Unassembled WGS sequence"/>
</dbReference>
<dbReference type="InterPro" id="IPR006513">
    <property type="entry name" value="YtfJ_HI0045"/>
</dbReference>
<comment type="caution">
    <text evidence="2">The sequence shown here is derived from an EMBL/GenBank/DDBJ whole genome shotgun (WGS) entry which is preliminary data.</text>
</comment>